<name>A0A645ESP2_9ZZZZ</name>
<comment type="caution">
    <text evidence="2">The sequence shown here is derived from an EMBL/GenBank/DDBJ whole genome shotgun (WGS) entry which is preliminary data.</text>
</comment>
<sequence>MVKIYDLAAVCRSKNAGPFQLTIDLMFAADADFARVLAAPEFTVDRIAELYHVDDAGVAIKPFARIRTIKVVIPRRVSSGAPEDTDVYGSQQHFPLGALEIG</sequence>
<proteinExistence type="predicted"/>
<accession>A0A645ESP2</accession>
<evidence type="ECO:0000313" key="2">
    <source>
        <dbReference type="EMBL" id="MPN03533.1"/>
    </source>
</evidence>
<feature type="domain" description="DUF4387" evidence="1">
    <location>
        <begin position="5"/>
        <end position="98"/>
    </location>
</feature>
<protein>
    <recommendedName>
        <fullName evidence="1">DUF4387 domain-containing protein</fullName>
    </recommendedName>
</protein>
<dbReference type="AlphaFoldDB" id="A0A645ESP2"/>
<organism evidence="2">
    <name type="scientific">bioreactor metagenome</name>
    <dbReference type="NCBI Taxonomy" id="1076179"/>
    <lineage>
        <taxon>unclassified sequences</taxon>
        <taxon>metagenomes</taxon>
        <taxon>ecological metagenomes</taxon>
    </lineage>
</organism>
<dbReference type="InterPro" id="IPR025496">
    <property type="entry name" value="DUF4387"/>
</dbReference>
<dbReference type="Pfam" id="PF14330">
    <property type="entry name" value="DUF4387"/>
    <property type="match status" value="1"/>
</dbReference>
<evidence type="ECO:0000259" key="1">
    <source>
        <dbReference type="Pfam" id="PF14330"/>
    </source>
</evidence>
<gene>
    <name evidence="2" type="ORF">SDC9_150763</name>
</gene>
<dbReference type="EMBL" id="VSSQ01049455">
    <property type="protein sequence ID" value="MPN03533.1"/>
    <property type="molecule type" value="Genomic_DNA"/>
</dbReference>
<reference evidence="2" key="1">
    <citation type="submission" date="2019-08" db="EMBL/GenBank/DDBJ databases">
        <authorList>
            <person name="Kucharzyk K."/>
            <person name="Murdoch R.W."/>
            <person name="Higgins S."/>
            <person name="Loffler F."/>
        </authorList>
    </citation>
    <scope>NUCLEOTIDE SEQUENCE</scope>
</reference>